<feature type="compositionally biased region" description="Basic and acidic residues" evidence="6">
    <location>
        <begin position="1"/>
        <end position="20"/>
    </location>
</feature>
<dbReference type="InterPro" id="IPR038753">
    <property type="entry name" value="NFKBIL1"/>
</dbReference>
<feature type="region of interest" description="Disordered" evidence="6">
    <location>
        <begin position="1"/>
        <end position="94"/>
    </location>
</feature>
<evidence type="ECO:0000256" key="2">
    <source>
        <dbReference type="ARBA" id="ARBA00022553"/>
    </source>
</evidence>
<dbReference type="GO" id="GO:0005634">
    <property type="term" value="C:nucleus"/>
    <property type="evidence" value="ECO:0007669"/>
    <property type="project" value="UniProtKB-SubCell"/>
</dbReference>
<feature type="compositionally biased region" description="Basic residues" evidence="6">
    <location>
        <begin position="58"/>
        <end position="67"/>
    </location>
</feature>
<organism evidence="7 8">
    <name type="scientific">Exophiala oligosperma</name>
    <dbReference type="NCBI Taxonomy" id="215243"/>
    <lineage>
        <taxon>Eukaryota</taxon>
        <taxon>Fungi</taxon>
        <taxon>Dikarya</taxon>
        <taxon>Ascomycota</taxon>
        <taxon>Pezizomycotina</taxon>
        <taxon>Eurotiomycetes</taxon>
        <taxon>Chaetothyriomycetidae</taxon>
        <taxon>Chaetothyriales</taxon>
        <taxon>Herpotrichiellaceae</taxon>
        <taxon>Exophiala</taxon>
    </lineage>
</organism>
<evidence type="ECO:0000313" key="7">
    <source>
        <dbReference type="EMBL" id="KIW41693.1"/>
    </source>
</evidence>
<feature type="compositionally biased region" description="Basic residues" evidence="6">
    <location>
        <begin position="21"/>
        <end position="31"/>
    </location>
</feature>
<protein>
    <recommendedName>
        <fullName evidence="9">J domain-containing protein</fullName>
    </recommendedName>
</protein>
<evidence type="ECO:0000256" key="6">
    <source>
        <dbReference type="SAM" id="MobiDB-lite"/>
    </source>
</evidence>
<dbReference type="PANTHER" id="PTHR15263">
    <property type="entry name" value="I-KAPPA-B-LIKE PROTEIN IKBL"/>
    <property type="match status" value="1"/>
</dbReference>
<evidence type="ECO:0000256" key="4">
    <source>
        <dbReference type="ARBA" id="ARBA00023043"/>
    </source>
</evidence>
<keyword evidence="4" id="KW-0040">ANK repeat</keyword>
<keyword evidence="3" id="KW-0677">Repeat</keyword>
<name>A0A0D2DF54_9EURO</name>
<sequence length="338" mass="40245">MSEESKASGEPETMHNDNAHHEHRSKRFRFKSARDDESGDDGDLRRHKRRSPHDSSHRSRKRHRSSRHRPDSPPSHHQSSSNLPSDQAFRESLFDALGDDEGAAFWEGVYGQPIHNYRNTYEDEETGELERMTDEEYAQFVRRKMWEKSWEGIEAAKQENRRQREQEKQKIREEEARQRTHQQSPHHDFAFDSQIEASLRRGQKRKDQKRWQALWQDYLKRWDEMHSLAQNRPTSEDDAEQMFLRNKIAWPVESGKRKDVNGDEVERFIKKGTANLDPDEVTEDLFTNAIKVERVRWHPDKIQQRYGFMSIDESTLKAVTAVFQIIDTIWNRIRNKAP</sequence>
<evidence type="ECO:0000256" key="3">
    <source>
        <dbReference type="ARBA" id="ARBA00022737"/>
    </source>
</evidence>
<evidence type="ECO:0008006" key="9">
    <source>
        <dbReference type="Google" id="ProtNLM"/>
    </source>
</evidence>
<evidence type="ECO:0000313" key="8">
    <source>
        <dbReference type="Proteomes" id="UP000053342"/>
    </source>
</evidence>
<dbReference type="PANTHER" id="PTHR15263:SF1">
    <property type="entry name" value="NF-KAPPA-B INHIBITOR-LIKE PROTEIN 1"/>
    <property type="match status" value="1"/>
</dbReference>
<comment type="subcellular location">
    <subcellularLocation>
        <location evidence="1">Nucleus</location>
    </subcellularLocation>
</comment>
<feature type="compositionally biased region" description="Basic and acidic residues" evidence="6">
    <location>
        <begin position="157"/>
        <end position="178"/>
    </location>
</feature>
<dbReference type="STRING" id="215243.A0A0D2DF54"/>
<proteinExistence type="predicted"/>
<dbReference type="VEuPathDB" id="FungiDB:PV06_07225"/>
<keyword evidence="8" id="KW-1185">Reference proteome</keyword>
<keyword evidence="5" id="KW-0539">Nucleus</keyword>
<dbReference type="RefSeq" id="XP_016261909.1">
    <property type="nucleotide sequence ID" value="XM_016408429.1"/>
</dbReference>
<dbReference type="HOGENOM" id="CLU_043194_0_0_1"/>
<dbReference type="Proteomes" id="UP000053342">
    <property type="component" value="Unassembled WGS sequence"/>
</dbReference>
<evidence type="ECO:0000256" key="5">
    <source>
        <dbReference type="ARBA" id="ARBA00023242"/>
    </source>
</evidence>
<accession>A0A0D2DF54</accession>
<feature type="region of interest" description="Disordered" evidence="6">
    <location>
        <begin position="157"/>
        <end position="192"/>
    </location>
</feature>
<dbReference type="OrthoDB" id="412109at2759"/>
<dbReference type="GO" id="GO:0043124">
    <property type="term" value="P:negative regulation of canonical NF-kappaB signal transduction"/>
    <property type="evidence" value="ECO:0007669"/>
    <property type="project" value="InterPro"/>
</dbReference>
<keyword evidence="2" id="KW-0597">Phosphoprotein</keyword>
<dbReference type="GeneID" id="27359299"/>
<reference evidence="7 8" key="1">
    <citation type="submission" date="2015-01" db="EMBL/GenBank/DDBJ databases">
        <title>The Genome Sequence of Exophiala oligosperma CBS72588.</title>
        <authorList>
            <consortium name="The Broad Institute Genomics Platform"/>
            <person name="Cuomo C."/>
            <person name="de Hoog S."/>
            <person name="Gorbushina A."/>
            <person name="Stielow B."/>
            <person name="Teixiera M."/>
            <person name="Abouelleil A."/>
            <person name="Chapman S.B."/>
            <person name="Priest M."/>
            <person name="Young S.K."/>
            <person name="Wortman J."/>
            <person name="Nusbaum C."/>
            <person name="Birren B."/>
        </authorList>
    </citation>
    <scope>NUCLEOTIDE SEQUENCE [LARGE SCALE GENOMIC DNA]</scope>
    <source>
        <strain evidence="7 8">CBS 72588</strain>
    </source>
</reference>
<dbReference type="AlphaFoldDB" id="A0A0D2DF54"/>
<evidence type="ECO:0000256" key="1">
    <source>
        <dbReference type="ARBA" id="ARBA00004123"/>
    </source>
</evidence>
<dbReference type="EMBL" id="KN847337">
    <property type="protein sequence ID" value="KIW41693.1"/>
    <property type="molecule type" value="Genomic_DNA"/>
</dbReference>
<gene>
    <name evidence="7" type="ORF">PV06_07225</name>
</gene>